<comment type="caution">
    <text evidence="1">The sequence shown here is derived from an EMBL/GenBank/DDBJ whole genome shotgun (WGS) entry which is preliminary data.</text>
</comment>
<gene>
    <name evidence="1" type="ORF">EV199_4033</name>
</gene>
<evidence type="ECO:0000313" key="2">
    <source>
        <dbReference type="Proteomes" id="UP000293874"/>
    </source>
</evidence>
<dbReference type="RefSeq" id="WP_130542568.1">
    <property type="nucleotide sequence ID" value="NZ_CP042431.1"/>
</dbReference>
<accession>A0A4Q7MU77</accession>
<evidence type="ECO:0000313" key="1">
    <source>
        <dbReference type="EMBL" id="RZS72118.1"/>
    </source>
</evidence>
<organism evidence="1 2">
    <name type="scientific">Pseudobacter ginsenosidimutans</name>
    <dbReference type="NCBI Taxonomy" id="661488"/>
    <lineage>
        <taxon>Bacteria</taxon>
        <taxon>Pseudomonadati</taxon>
        <taxon>Bacteroidota</taxon>
        <taxon>Chitinophagia</taxon>
        <taxon>Chitinophagales</taxon>
        <taxon>Chitinophagaceae</taxon>
        <taxon>Pseudobacter</taxon>
    </lineage>
</organism>
<keyword evidence="2" id="KW-1185">Reference proteome</keyword>
<proteinExistence type="predicted"/>
<dbReference type="AlphaFoldDB" id="A0A4Q7MU77"/>
<sequence length="152" mass="16510">MATTINPNSGNDQDPVKLKPGLLVHLNNVDGQENLGKFRPEDIVPGSLKLKAKKVAVGKNRVKFTITFEVDNVEVHTTPYEIPKAEMENRGSIDILPVTEDGKSLDDPDAELTISDPDDTEITLENPDDTTETLDWGVSFRSGGGKVRGVGL</sequence>
<dbReference type="OrthoDB" id="9881984at2"/>
<dbReference type="EMBL" id="SGXA01000002">
    <property type="protein sequence ID" value="RZS72118.1"/>
    <property type="molecule type" value="Genomic_DNA"/>
</dbReference>
<dbReference type="Proteomes" id="UP000293874">
    <property type="component" value="Unassembled WGS sequence"/>
</dbReference>
<reference evidence="1 2" key="1">
    <citation type="submission" date="2019-02" db="EMBL/GenBank/DDBJ databases">
        <title>Genomic Encyclopedia of Type Strains, Phase IV (KMG-IV): sequencing the most valuable type-strain genomes for metagenomic binning, comparative biology and taxonomic classification.</title>
        <authorList>
            <person name="Goeker M."/>
        </authorList>
    </citation>
    <scope>NUCLEOTIDE SEQUENCE [LARGE SCALE GENOMIC DNA]</scope>
    <source>
        <strain evidence="1 2">DSM 18116</strain>
    </source>
</reference>
<name>A0A4Q7MU77_9BACT</name>
<protein>
    <submittedName>
        <fullName evidence="1">Uncharacterized protein</fullName>
    </submittedName>
</protein>